<sequence length="116" mass="12931">MKKVTVALLLALGMTGCASNVQDLAAEGNWQEIGYRDGVRGNTQRSYSEMTKLGAVDQAAYSEGYYQGVSEYCNPNHAYQIGLSGQVYEGVCSGTEDAQRFRMEWQRGWDEFSNEH</sequence>
<feature type="chain" id="PRO_5044538667" evidence="1">
    <location>
        <begin position="26"/>
        <end position="116"/>
    </location>
</feature>
<gene>
    <name evidence="2" type="ORF">F2Z80_11730</name>
    <name evidence="3" type="ORF">VFDL14_09625</name>
</gene>
<organism evidence="3 4">
    <name type="scientific">Vibrio fortis</name>
    <dbReference type="NCBI Taxonomy" id="212667"/>
    <lineage>
        <taxon>Bacteria</taxon>
        <taxon>Pseudomonadati</taxon>
        <taxon>Pseudomonadota</taxon>
        <taxon>Gammaproteobacteria</taxon>
        <taxon>Vibrionales</taxon>
        <taxon>Vibrionaceae</taxon>
        <taxon>Vibrio</taxon>
    </lineage>
</organism>
<dbReference type="EMBL" id="JFFR01000028">
    <property type="protein sequence ID" value="KDN26913.1"/>
    <property type="molecule type" value="Genomic_DNA"/>
</dbReference>
<evidence type="ECO:0000313" key="3">
    <source>
        <dbReference type="EMBL" id="KDN26913.1"/>
    </source>
</evidence>
<reference evidence="3 4" key="1">
    <citation type="submission" date="2014-02" db="EMBL/GenBank/DDBJ databases">
        <title>Vibrio fortis Dalian14 Genome Sequencing.</title>
        <authorList>
            <person name="Wang Y."/>
            <person name="Song L."/>
            <person name="Liu G."/>
            <person name="Ding J."/>
        </authorList>
    </citation>
    <scope>NUCLEOTIDE SEQUENCE [LARGE SCALE GENOMIC DNA]</scope>
    <source>
        <strain evidence="3 4">Dalian14</strain>
    </source>
</reference>
<evidence type="ECO:0000256" key="1">
    <source>
        <dbReference type="SAM" id="SignalP"/>
    </source>
</evidence>
<keyword evidence="4" id="KW-1185">Reference proteome</keyword>
<dbReference type="Proteomes" id="UP000326687">
    <property type="component" value="Unassembled WGS sequence"/>
</dbReference>
<name>A0A066URT4_9VIBR</name>
<dbReference type="RefSeq" id="WP_032553189.1">
    <property type="nucleotide sequence ID" value="NZ_JATABQ010000066.1"/>
</dbReference>
<dbReference type="Proteomes" id="UP000027219">
    <property type="component" value="Unassembled WGS sequence"/>
</dbReference>
<dbReference type="InterPro" id="IPR021242">
    <property type="entry name" value="DUF2799"/>
</dbReference>
<dbReference type="AlphaFoldDB" id="A0A066URT4"/>
<dbReference type="STRING" id="212667.VFDL14_09625"/>
<evidence type="ECO:0000313" key="5">
    <source>
        <dbReference type="Proteomes" id="UP000326687"/>
    </source>
</evidence>
<dbReference type="EMBL" id="VXDD01000001">
    <property type="protein sequence ID" value="KAB0304547.1"/>
    <property type="molecule type" value="Genomic_DNA"/>
</dbReference>
<accession>A0A066URT4</accession>
<dbReference type="PROSITE" id="PS51257">
    <property type="entry name" value="PROKAR_LIPOPROTEIN"/>
    <property type="match status" value="1"/>
</dbReference>
<dbReference type="OrthoDB" id="5917215at2"/>
<comment type="caution">
    <text evidence="3">The sequence shown here is derived from an EMBL/GenBank/DDBJ whole genome shotgun (WGS) entry which is preliminary data.</text>
</comment>
<proteinExistence type="predicted"/>
<dbReference type="Pfam" id="PF10973">
    <property type="entry name" value="DUF2799"/>
    <property type="match status" value="1"/>
</dbReference>
<reference evidence="2 5" key="2">
    <citation type="submission" date="2019-09" db="EMBL/GenBank/DDBJ databases">
        <title>Vibrio Fortis S7-72.</title>
        <authorList>
            <person name="Das S.K."/>
        </authorList>
    </citation>
    <scope>NUCLEOTIDE SEQUENCE [LARGE SCALE GENOMIC DNA]</scope>
    <source>
        <strain evidence="2 5">S7-72</strain>
    </source>
</reference>
<evidence type="ECO:0000313" key="2">
    <source>
        <dbReference type="EMBL" id="KAB0304547.1"/>
    </source>
</evidence>
<evidence type="ECO:0000313" key="4">
    <source>
        <dbReference type="Proteomes" id="UP000027219"/>
    </source>
</evidence>
<feature type="signal peptide" evidence="1">
    <location>
        <begin position="1"/>
        <end position="25"/>
    </location>
</feature>
<protein>
    <submittedName>
        <fullName evidence="2">DUF2799 domain-containing protein</fullName>
    </submittedName>
</protein>
<keyword evidence="1" id="KW-0732">Signal</keyword>